<name>A0A420BIZ3_SPHD1</name>
<feature type="chain" id="PRO_5019269673" evidence="1">
    <location>
        <begin position="21"/>
        <end position="362"/>
    </location>
</feature>
<dbReference type="Pfam" id="PF07642">
    <property type="entry name" value="BBP2"/>
    <property type="match status" value="1"/>
</dbReference>
<dbReference type="SUPFAM" id="SSF56935">
    <property type="entry name" value="Porins"/>
    <property type="match status" value="1"/>
</dbReference>
<keyword evidence="1" id="KW-0732">Signal</keyword>
<evidence type="ECO:0000313" key="3">
    <source>
        <dbReference type="Proteomes" id="UP000286246"/>
    </source>
</evidence>
<organism evidence="2 3">
    <name type="scientific">Sphingobacterium detergens</name>
    <dbReference type="NCBI Taxonomy" id="1145106"/>
    <lineage>
        <taxon>Bacteria</taxon>
        <taxon>Pseudomonadati</taxon>
        <taxon>Bacteroidota</taxon>
        <taxon>Sphingobacteriia</taxon>
        <taxon>Sphingobacteriales</taxon>
        <taxon>Sphingobacteriaceae</taxon>
        <taxon>Sphingobacterium</taxon>
    </lineage>
</organism>
<dbReference type="OrthoDB" id="103154at2"/>
<dbReference type="RefSeq" id="WP_120258240.1">
    <property type="nucleotide sequence ID" value="NZ_RAPY01000001.1"/>
</dbReference>
<dbReference type="EMBL" id="RAPY01000001">
    <property type="protein sequence ID" value="RKE56585.1"/>
    <property type="molecule type" value="Genomic_DNA"/>
</dbReference>
<evidence type="ECO:0000256" key="1">
    <source>
        <dbReference type="SAM" id="SignalP"/>
    </source>
</evidence>
<dbReference type="InterPro" id="IPR011486">
    <property type="entry name" value="BBP2"/>
</dbReference>
<reference evidence="2 3" key="1">
    <citation type="submission" date="2018-09" db="EMBL/GenBank/DDBJ databases">
        <title>Genomic Encyclopedia of Type Strains, Phase III (KMG-III): the genomes of soil and plant-associated and newly described type strains.</title>
        <authorList>
            <person name="Whitman W."/>
        </authorList>
    </citation>
    <scope>NUCLEOTIDE SEQUENCE [LARGE SCALE GENOMIC DNA]</scope>
    <source>
        <strain evidence="2 3">CECT 7938</strain>
    </source>
</reference>
<dbReference type="Proteomes" id="UP000286246">
    <property type="component" value="Unassembled WGS sequence"/>
</dbReference>
<protein>
    <submittedName>
        <fullName evidence="2">Putative OmpL-like beta-barrel porin-2</fullName>
    </submittedName>
</protein>
<sequence>MKKLTLLTSLVLGSTTSIFAQEDTTKNNPLSFNGYVEAYYMRDFNNPLGNTRPGFVYSHNRNNEVNINLALLKATYNTENTRANVTLATGTYMNANYAAEPGVLKNIYEANAGVRISKKHNLWIDAGIFSSHLGFESAIGKDNWTVTRSLFADNSPYFETGAKISYTSASGKLFLSGLVLNGWQRIQRVDGNSLPAFGHQLVYKPTDNLTINSGSFIGSDKADSVRQMRYFHNLYAIYQLNRQVGFTVGFDIGAEQKEKGSSKYNVWYTPVLIARYTGSDKFSLTARGEYYQDKKGVIISTEAKNGFQTFGYSLNADYAILPNVLWRTEIRKLTNKEAIFLNRNNSLVKNSTTAVMALTVSF</sequence>
<comment type="caution">
    <text evidence="2">The sequence shown here is derived from an EMBL/GenBank/DDBJ whole genome shotgun (WGS) entry which is preliminary data.</text>
</comment>
<keyword evidence="3" id="KW-1185">Reference proteome</keyword>
<dbReference type="AlphaFoldDB" id="A0A420BIZ3"/>
<evidence type="ECO:0000313" key="2">
    <source>
        <dbReference type="EMBL" id="RKE56585.1"/>
    </source>
</evidence>
<proteinExistence type="predicted"/>
<feature type="signal peptide" evidence="1">
    <location>
        <begin position="1"/>
        <end position="20"/>
    </location>
</feature>
<accession>A0A420BIZ3</accession>
<gene>
    <name evidence="2" type="ORF">DFQ12_1450</name>
</gene>